<evidence type="ECO:0000256" key="1">
    <source>
        <dbReference type="SAM" id="MobiDB-lite"/>
    </source>
</evidence>
<sequence length="289" mass="32642">MGEKTYMERSIEKQKGHESVEENIKENAEDSESSEDSLDGIHFEDNEEWRIHDFDEDLDEGLKIRVDKGEPRREHIDGAGTSQKHKYGRKFFNNNANDDWVARVIVDKLKNNSNMKLNKVVTNVRLRFAIEITRCRAFKSRQLARQVVKGDSTKQYSMLWLYGAELRRTLRAGLLSYFLMTLVVIVGGASYLISKSGLGTTLWVGLPHLVTTTQLDMTLAQPDMPPSQDQAQHAQPDMTPATQVSDEAIRMYCGINPDELAALLNDEDILDIEPLSFDTSSAKPPAPAK</sequence>
<feature type="region of interest" description="Disordered" evidence="1">
    <location>
        <begin position="222"/>
        <end position="241"/>
    </location>
</feature>
<dbReference type="EMBL" id="JAMSHJ010000006">
    <property type="protein sequence ID" value="KAI5398900.1"/>
    <property type="molecule type" value="Genomic_DNA"/>
</dbReference>
<evidence type="ECO:0000313" key="4">
    <source>
        <dbReference type="Proteomes" id="UP001058974"/>
    </source>
</evidence>
<dbReference type="AlphaFoldDB" id="A0A9D5AAX6"/>
<feature type="compositionally biased region" description="Basic and acidic residues" evidence="1">
    <location>
        <begin position="1"/>
        <end position="28"/>
    </location>
</feature>
<name>A0A9D5AAX6_PEA</name>
<keyword evidence="2" id="KW-0472">Membrane</keyword>
<evidence type="ECO:0000313" key="3">
    <source>
        <dbReference type="EMBL" id="KAI5398900.1"/>
    </source>
</evidence>
<reference evidence="3 4" key="1">
    <citation type="journal article" date="2022" name="Nat. Genet.">
        <title>Improved pea reference genome and pan-genome highlight genomic features and evolutionary characteristics.</title>
        <authorList>
            <person name="Yang T."/>
            <person name="Liu R."/>
            <person name="Luo Y."/>
            <person name="Hu S."/>
            <person name="Wang D."/>
            <person name="Wang C."/>
            <person name="Pandey M.K."/>
            <person name="Ge S."/>
            <person name="Xu Q."/>
            <person name="Li N."/>
            <person name="Li G."/>
            <person name="Huang Y."/>
            <person name="Saxena R.K."/>
            <person name="Ji Y."/>
            <person name="Li M."/>
            <person name="Yan X."/>
            <person name="He Y."/>
            <person name="Liu Y."/>
            <person name="Wang X."/>
            <person name="Xiang C."/>
            <person name="Varshney R.K."/>
            <person name="Ding H."/>
            <person name="Gao S."/>
            <person name="Zong X."/>
        </authorList>
    </citation>
    <scope>NUCLEOTIDE SEQUENCE [LARGE SCALE GENOMIC DNA]</scope>
    <source>
        <strain evidence="3 4">cv. Zhongwan 6</strain>
    </source>
</reference>
<proteinExistence type="predicted"/>
<dbReference type="PANTHER" id="PTHR31973:SF166">
    <property type="entry name" value="OS10G0104700 PROTEIN"/>
    <property type="match status" value="1"/>
</dbReference>
<gene>
    <name evidence="3" type="ORF">KIW84_064329</name>
</gene>
<protein>
    <submittedName>
        <fullName evidence="3">Uncharacterized protein</fullName>
    </submittedName>
</protein>
<accession>A0A9D5AAX6</accession>
<feature type="transmembrane region" description="Helical" evidence="2">
    <location>
        <begin position="174"/>
        <end position="193"/>
    </location>
</feature>
<dbReference type="PANTHER" id="PTHR31973">
    <property type="entry name" value="POLYPROTEIN, PUTATIVE-RELATED"/>
    <property type="match status" value="1"/>
</dbReference>
<comment type="caution">
    <text evidence="3">The sequence shown here is derived from an EMBL/GenBank/DDBJ whole genome shotgun (WGS) entry which is preliminary data.</text>
</comment>
<keyword evidence="2" id="KW-1133">Transmembrane helix</keyword>
<dbReference type="Gramene" id="Psat06G0432900-T1">
    <property type="protein sequence ID" value="KAI5398900.1"/>
    <property type="gene ID" value="KIW84_064329"/>
</dbReference>
<feature type="region of interest" description="Disordered" evidence="1">
    <location>
        <begin position="1"/>
        <end position="41"/>
    </location>
</feature>
<keyword evidence="4" id="KW-1185">Reference proteome</keyword>
<dbReference type="Proteomes" id="UP001058974">
    <property type="component" value="Chromosome 6"/>
</dbReference>
<evidence type="ECO:0000256" key="2">
    <source>
        <dbReference type="SAM" id="Phobius"/>
    </source>
</evidence>
<feature type="compositionally biased region" description="Acidic residues" evidence="1">
    <location>
        <begin position="29"/>
        <end position="38"/>
    </location>
</feature>
<keyword evidence="2" id="KW-0812">Transmembrane</keyword>
<organism evidence="3 4">
    <name type="scientific">Pisum sativum</name>
    <name type="common">Garden pea</name>
    <name type="synonym">Lathyrus oleraceus</name>
    <dbReference type="NCBI Taxonomy" id="3888"/>
    <lineage>
        <taxon>Eukaryota</taxon>
        <taxon>Viridiplantae</taxon>
        <taxon>Streptophyta</taxon>
        <taxon>Embryophyta</taxon>
        <taxon>Tracheophyta</taxon>
        <taxon>Spermatophyta</taxon>
        <taxon>Magnoliopsida</taxon>
        <taxon>eudicotyledons</taxon>
        <taxon>Gunneridae</taxon>
        <taxon>Pentapetalae</taxon>
        <taxon>rosids</taxon>
        <taxon>fabids</taxon>
        <taxon>Fabales</taxon>
        <taxon>Fabaceae</taxon>
        <taxon>Papilionoideae</taxon>
        <taxon>50 kb inversion clade</taxon>
        <taxon>NPAAA clade</taxon>
        <taxon>Hologalegina</taxon>
        <taxon>IRL clade</taxon>
        <taxon>Fabeae</taxon>
        <taxon>Lathyrus</taxon>
    </lineage>
</organism>